<dbReference type="Proteomes" id="UP000009875">
    <property type="component" value="Unassembled WGS sequence"/>
</dbReference>
<comment type="caution">
    <text evidence="1">The sequence shown here is derived from an EMBL/GenBank/DDBJ whole genome shotgun (WGS) entry which is preliminary data.</text>
</comment>
<evidence type="ECO:0000313" key="1">
    <source>
        <dbReference type="EMBL" id="EKU93952.1"/>
    </source>
</evidence>
<sequence>MEKRLELLFTNSLGKNTSLTISDPKAGLTPEDIKVAMDQLVQAGLVEVEGVQRYQAVRGARYVTRQVDEIFTQEPAEN</sequence>
<accession>K9ESN7</accession>
<dbReference type="EMBL" id="AGXA01000010">
    <property type="protein sequence ID" value="EKU93952.1"/>
    <property type="molecule type" value="Genomic_DNA"/>
</dbReference>
<dbReference type="OrthoDB" id="2454247at2"/>
<dbReference type="STRING" id="883081.HMPREF9698_00518"/>
<proteinExistence type="predicted"/>
<protein>
    <recommendedName>
        <fullName evidence="3">DUF2922 domain-containing protein</fullName>
    </recommendedName>
</protein>
<gene>
    <name evidence="1" type="ORF">HMPREF9698_00518</name>
</gene>
<dbReference type="eggNOG" id="ENOG5033A2M">
    <property type="taxonomic scope" value="Bacteria"/>
</dbReference>
<dbReference type="Pfam" id="PF11148">
    <property type="entry name" value="DUF2922"/>
    <property type="match status" value="1"/>
</dbReference>
<dbReference type="InterPro" id="IPR021321">
    <property type="entry name" value="DUF2922"/>
</dbReference>
<name>K9ESN7_9LACT</name>
<evidence type="ECO:0008006" key="3">
    <source>
        <dbReference type="Google" id="ProtNLM"/>
    </source>
</evidence>
<dbReference type="RefSeq" id="WP_003777091.1">
    <property type="nucleotide sequence ID" value="NZ_JH992958.1"/>
</dbReference>
<dbReference type="HOGENOM" id="CLU_181401_0_2_9"/>
<keyword evidence="2" id="KW-1185">Reference proteome</keyword>
<reference evidence="1 2" key="1">
    <citation type="submission" date="2012-09" db="EMBL/GenBank/DDBJ databases">
        <title>The Genome Sequence of Alloiococcus otitis ATCC 51267.</title>
        <authorList>
            <consortium name="The Broad Institute Genome Sequencing Platform"/>
            <person name="Earl A."/>
            <person name="Ward D."/>
            <person name="Feldgarden M."/>
            <person name="Gevers D."/>
            <person name="Huys G."/>
            <person name="Walker B."/>
            <person name="Young S.K."/>
            <person name="Zeng Q."/>
            <person name="Gargeya S."/>
            <person name="Fitzgerald M."/>
            <person name="Haas B."/>
            <person name="Abouelleil A."/>
            <person name="Alvarado L."/>
            <person name="Arachchi H.M."/>
            <person name="Berlin A.M."/>
            <person name="Chapman S.B."/>
            <person name="Goldberg J."/>
            <person name="Griggs A."/>
            <person name="Gujja S."/>
            <person name="Hansen M."/>
            <person name="Howarth C."/>
            <person name="Imamovic A."/>
            <person name="Larimer J."/>
            <person name="McCowen C."/>
            <person name="Montmayeur A."/>
            <person name="Murphy C."/>
            <person name="Neiman D."/>
            <person name="Pearson M."/>
            <person name="Priest M."/>
            <person name="Roberts A."/>
            <person name="Saif S."/>
            <person name="Shea T."/>
            <person name="Sisk P."/>
            <person name="Sykes S."/>
            <person name="Wortman J."/>
            <person name="Nusbaum C."/>
            <person name="Birren B."/>
        </authorList>
    </citation>
    <scope>NUCLEOTIDE SEQUENCE [LARGE SCALE GENOMIC DNA]</scope>
    <source>
        <strain evidence="1 2">ATCC 51267</strain>
    </source>
</reference>
<dbReference type="AlphaFoldDB" id="K9ESN7"/>
<evidence type="ECO:0000313" key="2">
    <source>
        <dbReference type="Proteomes" id="UP000009875"/>
    </source>
</evidence>
<organism evidence="1 2">
    <name type="scientific">Alloiococcus otitis ATCC 51267</name>
    <dbReference type="NCBI Taxonomy" id="883081"/>
    <lineage>
        <taxon>Bacteria</taxon>
        <taxon>Bacillati</taxon>
        <taxon>Bacillota</taxon>
        <taxon>Bacilli</taxon>
        <taxon>Lactobacillales</taxon>
        <taxon>Carnobacteriaceae</taxon>
        <taxon>Alloiococcus</taxon>
    </lineage>
</organism>